<accession>A0A9W4GSK0</accession>
<gene>
    <name evidence="1" type="ORF">SCOCK_380041</name>
</gene>
<dbReference type="EMBL" id="CAJSLV010000068">
    <property type="protein sequence ID" value="CAG6395964.1"/>
    <property type="molecule type" value="Genomic_DNA"/>
</dbReference>
<name>A0A9W4GSK0_9ACTN</name>
<protein>
    <submittedName>
        <fullName evidence="1">Uncharacterized protein</fullName>
    </submittedName>
</protein>
<organism evidence="1 2">
    <name type="scientific">Actinacidiphila cocklensis</name>
    <dbReference type="NCBI Taxonomy" id="887465"/>
    <lineage>
        <taxon>Bacteria</taxon>
        <taxon>Bacillati</taxon>
        <taxon>Actinomycetota</taxon>
        <taxon>Actinomycetes</taxon>
        <taxon>Kitasatosporales</taxon>
        <taxon>Streptomycetaceae</taxon>
        <taxon>Actinacidiphila</taxon>
    </lineage>
</organism>
<keyword evidence="2" id="KW-1185">Reference proteome</keyword>
<reference evidence="1" key="1">
    <citation type="submission" date="2021-05" db="EMBL/GenBank/DDBJ databases">
        <authorList>
            <person name="Arsene-Ploetze F."/>
        </authorList>
    </citation>
    <scope>NUCLEOTIDE SEQUENCE</scope>
    <source>
        <strain evidence="1">DSM 42138</strain>
    </source>
</reference>
<comment type="caution">
    <text evidence="1">The sequence shown here is derived from an EMBL/GenBank/DDBJ whole genome shotgun (WGS) entry which is preliminary data.</text>
</comment>
<proteinExistence type="predicted"/>
<sequence>MCIGSEFTYPPLKPAASDLFPAELPCSRLRRATRGVSE</sequence>
<dbReference type="AlphaFoldDB" id="A0A9W4GSK0"/>
<dbReference type="Proteomes" id="UP001152519">
    <property type="component" value="Unassembled WGS sequence"/>
</dbReference>
<evidence type="ECO:0000313" key="1">
    <source>
        <dbReference type="EMBL" id="CAG6395964.1"/>
    </source>
</evidence>
<evidence type="ECO:0000313" key="2">
    <source>
        <dbReference type="Proteomes" id="UP001152519"/>
    </source>
</evidence>